<gene>
    <name evidence="9" type="ORF">CH339_00365</name>
</gene>
<name>A0A327JYG9_9HYPH</name>
<dbReference type="CDD" id="cd05398">
    <property type="entry name" value="NT_ClassII-CCAase"/>
    <property type="match status" value="1"/>
</dbReference>
<proteinExistence type="inferred from homology"/>
<keyword evidence="7" id="KW-0694">RNA-binding</keyword>
<keyword evidence="2 7" id="KW-0808">Transferase</keyword>
<dbReference type="Gene3D" id="1.10.3090.10">
    <property type="entry name" value="cca-adding enzyme, domain 2"/>
    <property type="match status" value="1"/>
</dbReference>
<evidence type="ECO:0000256" key="4">
    <source>
        <dbReference type="ARBA" id="ARBA00022695"/>
    </source>
</evidence>
<protein>
    <recommendedName>
        <fullName evidence="8">Poly A polymerase head domain-containing protein</fullName>
    </recommendedName>
</protein>
<keyword evidence="5" id="KW-0479">Metal-binding</keyword>
<sequence>MSGFMATRLKAGWLVDDKLQGVLAALNVEGDEARIVGGAIRNTLLGVPVSDIDIATTARPETVVERAEAAGFRAIPTGIEHGTVTLVVAHTPFEVTTLREDIETFGRKATVRFGRDWEADARRRDFTMNALYAGADGTVYDLVGGRADCLSRKVRFIGDADARIHEDYLRILRFFRFHASYGDGPIDREGLLAAVRGRSGLRHLSAERIGQEMRRLAMAPGGAATTRIMADSGILQIVLGGIGSPETLGRLTALAANLPASLDAALAHAALSARIPEDAERVAERLRLSNEVRRRMVKVLRLAPGLSADMGEAAARLALYRSDAETFRGAVLLAWAWSDAAGDDAGWRDLFGLAGRWPVPRFPVSGRDLVALGIPSGPAVGELLARVEDWWIGEGFSPGRDAALDYARSLIADEVE</sequence>
<evidence type="ECO:0000256" key="6">
    <source>
        <dbReference type="ARBA" id="ARBA00022842"/>
    </source>
</evidence>
<dbReference type="OrthoDB" id="9805698at2"/>
<dbReference type="AlphaFoldDB" id="A0A327JYG9"/>
<comment type="similarity">
    <text evidence="7">Belongs to the tRNA nucleotidyltransferase/poly(A) polymerase family.</text>
</comment>
<dbReference type="SUPFAM" id="SSF81301">
    <property type="entry name" value="Nucleotidyltransferase"/>
    <property type="match status" value="1"/>
</dbReference>
<comment type="cofactor">
    <cofactor evidence="1">
        <name>Mg(2+)</name>
        <dbReference type="ChEBI" id="CHEBI:18420"/>
    </cofactor>
</comment>
<dbReference type="Gene3D" id="3.30.460.10">
    <property type="entry name" value="Beta Polymerase, domain 2"/>
    <property type="match status" value="1"/>
</dbReference>
<evidence type="ECO:0000256" key="7">
    <source>
        <dbReference type="RuleBase" id="RU003953"/>
    </source>
</evidence>
<keyword evidence="3" id="KW-0819">tRNA processing</keyword>
<dbReference type="Pfam" id="PF01743">
    <property type="entry name" value="PolyA_pol"/>
    <property type="match status" value="1"/>
</dbReference>
<evidence type="ECO:0000256" key="5">
    <source>
        <dbReference type="ARBA" id="ARBA00022723"/>
    </source>
</evidence>
<dbReference type="PANTHER" id="PTHR46173:SF1">
    <property type="entry name" value="CCA TRNA NUCLEOTIDYLTRANSFERASE 1, MITOCHONDRIAL"/>
    <property type="match status" value="1"/>
</dbReference>
<dbReference type="InterPro" id="IPR002646">
    <property type="entry name" value="PolA_pol_head_dom"/>
</dbReference>
<dbReference type="Proteomes" id="UP000249299">
    <property type="component" value="Unassembled WGS sequence"/>
</dbReference>
<dbReference type="SUPFAM" id="SSF81891">
    <property type="entry name" value="Poly A polymerase C-terminal region-like"/>
    <property type="match status" value="1"/>
</dbReference>
<keyword evidence="6" id="KW-0460">Magnesium</keyword>
<comment type="caution">
    <text evidence="9">The sequence shown here is derived from an EMBL/GenBank/DDBJ whole genome shotgun (WGS) entry which is preliminary data.</text>
</comment>
<evidence type="ECO:0000256" key="3">
    <source>
        <dbReference type="ARBA" id="ARBA00022694"/>
    </source>
</evidence>
<evidence type="ECO:0000313" key="9">
    <source>
        <dbReference type="EMBL" id="RAI30022.1"/>
    </source>
</evidence>
<dbReference type="EMBL" id="NPEV01000001">
    <property type="protein sequence ID" value="RAI30022.1"/>
    <property type="molecule type" value="Genomic_DNA"/>
</dbReference>
<dbReference type="InterPro" id="IPR050264">
    <property type="entry name" value="Bact_CCA-adding_enz_type3_sf"/>
</dbReference>
<dbReference type="GO" id="GO:0008033">
    <property type="term" value="P:tRNA processing"/>
    <property type="evidence" value="ECO:0007669"/>
    <property type="project" value="UniProtKB-KW"/>
</dbReference>
<dbReference type="GO" id="GO:0046872">
    <property type="term" value="F:metal ion binding"/>
    <property type="evidence" value="ECO:0007669"/>
    <property type="project" value="UniProtKB-KW"/>
</dbReference>
<keyword evidence="10" id="KW-1185">Reference proteome</keyword>
<dbReference type="GO" id="GO:0000049">
    <property type="term" value="F:tRNA binding"/>
    <property type="evidence" value="ECO:0007669"/>
    <property type="project" value="TreeGrafter"/>
</dbReference>
<dbReference type="GO" id="GO:0016779">
    <property type="term" value="F:nucleotidyltransferase activity"/>
    <property type="evidence" value="ECO:0007669"/>
    <property type="project" value="UniProtKB-KW"/>
</dbReference>
<accession>A0A327JYG9</accession>
<keyword evidence="4" id="KW-0548">Nucleotidyltransferase</keyword>
<feature type="domain" description="Poly A polymerase head" evidence="8">
    <location>
        <begin position="33"/>
        <end position="155"/>
    </location>
</feature>
<dbReference type="InterPro" id="IPR043519">
    <property type="entry name" value="NT_sf"/>
</dbReference>
<evidence type="ECO:0000256" key="2">
    <source>
        <dbReference type="ARBA" id="ARBA00022679"/>
    </source>
</evidence>
<dbReference type="PANTHER" id="PTHR46173">
    <property type="entry name" value="CCA TRNA NUCLEOTIDYLTRANSFERASE 1, MITOCHONDRIAL"/>
    <property type="match status" value="1"/>
</dbReference>
<organism evidence="9 10">
    <name type="scientific">Rhodobium orientis</name>
    <dbReference type="NCBI Taxonomy" id="34017"/>
    <lineage>
        <taxon>Bacteria</taxon>
        <taxon>Pseudomonadati</taxon>
        <taxon>Pseudomonadota</taxon>
        <taxon>Alphaproteobacteria</taxon>
        <taxon>Hyphomicrobiales</taxon>
        <taxon>Rhodobiaceae</taxon>
        <taxon>Rhodobium</taxon>
    </lineage>
</organism>
<reference evidence="9 10" key="1">
    <citation type="submission" date="2017-07" db="EMBL/GenBank/DDBJ databases">
        <title>Draft Genome Sequences of Select Purple Nonsulfur Bacteria.</title>
        <authorList>
            <person name="Lasarre B."/>
            <person name="Mckinlay J.B."/>
        </authorList>
    </citation>
    <scope>NUCLEOTIDE SEQUENCE [LARGE SCALE GENOMIC DNA]</scope>
    <source>
        <strain evidence="9 10">DSM 11290</strain>
    </source>
</reference>
<evidence type="ECO:0000313" key="10">
    <source>
        <dbReference type="Proteomes" id="UP000249299"/>
    </source>
</evidence>
<evidence type="ECO:0000256" key="1">
    <source>
        <dbReference type="ARBA" id="ARBA00001946"/>
    </source>
</evidence>
<evidence type="ECO:0000259" key="8">
    <source>
        <dbReference type="Pfam" id="PF01743"/>
    </source>
</evidence>